<accession>A0A6C0JJ01</accession>
<proteinExistence type="predicted"/>
<protein>
    <submittedName>
        <fullName evidence="2">Uncharacterized protein</fullName>
    </submittedName>
</protein>
<sequence length="133" mass="14190">METFYIIVLSVATSLLILILTYFGIIIRNKTKGTAPYPPQPPSTCPDYWQIAGDGKSCLIPENNKKNAGSVPATLSSTVGTANYTPGSSISNQIDFKDDGWTAGGKSGICTKRTWANNYGVAWDGVTNYNGCG</sequence>
<keyword evidence="1" id="KW-0812">Transmembrane</keyword>
<dbReference type="AlphaFoldDB" id="A0A6C0JJ01"/>
<feature type="transmembrane region" description="Helical" evidence="1">
    <location>
        <begin position="6"/>
        <end position="27"/>
    </location>
</feature>
<organism evidence="2">
    <name type="scientific">viral metagenome</name>
    <dbReference type="NCBI Taxonomy" id="1070528"/>
    <lineage>
        <taxon>unclassified sequences</taxon>
        <taxon>metagenomes</taxon>
        <taxon>organismal metagenomes</taxon>
    </lineage>
</organism>
<name>A0A6C0JJ01_9ZZZZ</name>
<evidence type="ECO:0000313" key="2">
    <source>
        <dbReference type="EMBL" id="QHU05011.1"/>
    </source>
</evidence>
<evidence type="ECO:0000256" key="1">
    <source>
        <dbReference type="SAM" id="Phobius"/>
    </source>
</evidence>
<dbReference type="EMBL" id="MN740406">
    <property type="protein sequence ID" value="QHU05011.1"/>
    <property type="molecule type" value="Genomic_DNA"/>
</dbReference>
<reference evidence="2" key="1">
    <citation type="journal article" date="2020" name="Nature">
        <title>Giant virus diversity and host interactions through global metagenomics.</title>
        <authorList>
            <person name="Schulz F."/>
            <person name="Roux S."/>
            <person name="Paez-Espino D."/>
            <person name="Jungbluth S."/>
            <person name="Walsh D.A."/>
            <person name="Denef V.J."/>
            <person name="McMahon K.D."/>
            <person name="Konstantinidis K.T."/>
            <person name="Eloe-Fadrosh E.A."/>
            <person name="Kyrpides N.C."/>
            <person name="Woyke T."/>
        </authorList>
    </citation>
    <scope>NUCLEOTIDE SEQUENCE</scope>
    <source>
        <strain evidence="2">GVMAG-M-3300027708-5</strain>
    </source>
</reference>
<keyword evidence="1" id="KW-0472">Membrane</keyword>
<keyword evidence="1" id="KW-1133">Transmembrane helix</keyword>